<dbReference type="EMBL" id="JYON01000017">
    <property type="protein sequence ID" value="KJH70897.1"/>
    <property type="molecule type" value="Genomic_DNA"/>
</dbReference>
<evidence type="ECO:0000313" key="3">
    <source>
        <dbReference type="EMBL" id="KJH70897.1"/>
    </source>
</evidence>
<dbReference type="PATRIC" id="fig|1618023.3.peg.192"/>
<feature type="domain" description="Phosphatidic acid phosphatase type 2/haloperoxidase" evidence="2">
    <location>
        <begin position="94"/>
        <end position="205"/>
    </location>
</feature>
<sequence>MRSRLFSLLLRVRIGGLLLAGLALWAFEQIADEVLEKESHALDVRILLAIRRLHNTLLDQAMMGITFIGDPSILLVVCVGVAIWLLRQKQRSEATTLAIAAIGAIALNVLLKHLFSRARPMLWERIVDVGQYSFPSGHAMVSMVIYGFIGYLLATRYRRQRVWIVSLIVLLILAIGFSRMYLGVHWPTDVAAGYAAGLVWLIACIFSLKIWRQYRAKYHLPNS</sequence>
<dbReference type="AlphaFoldDB" id="A0A0D8ZRB7"/>
<dbReference type="InterPro" id="IPR000326">
    <property type="entry name" value="PAP2/HPO"/>
</dbReference>
<dbReference type="STRING" id="1618023.UH38_15825"/>
<evidence type="ECO:0000256" key="1">
    <source>
        <dbReference type="SAM" id="Phobius"/>
    </source>
</evidence>
<feature type="transmembrane region" description="Helical" evidence="1">
    <location>
        <begin position="161"/>
        <end position="182"/>
    </location>
</feature>
<dbReference type="SMART" id="SM00014">
    <property type="entry name" value="acidPPc"/>
    <property type="match status" value="1"/>
</dbReference>
<dbReference type="RefSeq" id="WP_045055681.1">
    <property type="nucleotide sequence ID" value="NZ_CAWMDP010000003.1"/>
</dbReference>
<dbReference type="CDD" id="cd03392">
    <property type="entry name" value="PAP2_like_2"/>
    <property type="match status" value="1"/>
</dbReference>
<name>A0A0D8ZRB7_9CYAN</name>
<organism evidence="3 4">
    <name type="scientific">Aliterella atlantica CENA595</name>
    <dbReference type="NCBI Taxonomy" id="1618023"/>
    <lineage>
        <taxon>Bacteria</taxon>
        <taxon>Bacillati</taxon>
        <taxon>Cyanobacteriota</taxon>
        <taxon>Cyanophyceae</taxon>
        <taxon>Chroococcidiopsidales</taxon>
        <taxon>Aliterellaceae</taxon>
        <taxon>Aliterella</taxon>
    </lineage>
</organism>
<dbReference type="PANTHER" id="PTHR14969">
    <property type="entry name" value="SPHINGOSINE-1-PHOSPHATE PHOSPHOHYDROLASE"/>
    <property type="match status" value="1"/>
</dbReference>
<feature type="transmembrane region" description="Helical" evidence="1">
    <location>
        <begin position="194"/>
        <end position="211"/>
    </location>
</feature>
<proteinExistence type="predicted"/>
<dbReference type="SUPFAM" id="SSF48317">
    <property type="entry name" value="Acid phosphatase/Vanadium-dependent haloperoxidase"/>
    <property type="match status" value="1"/>
</dbReference>
<dbReference type="Proteomes" id="UP000032452">
    <property type="component" value="Unassembled WGS sequence"/>
</dbReference>
<gene>
    <name evidence="3" type="ORF">UH38_15825</name>
</gene>
<feature type="transmembrane region" description="Helical" evidence="1">
    <location>
        <begin position="61"/>
        <end position="85"/>
    </location>
</feature>
<evidence type="ECO:0000313" key="4">
    <source>
        <dbReference type="Proteomes" id="UP000032452"/>
    </source>
</evidence>
<keyword evidence="1" id="KW-1133">Transmembrane helix</keyword>
<protein>
    <submittedName>
        <fullName evidence="3">Phosphatidic acid phosphatase</fullName>
    </submittedName>
</protein>
<keyword evidence="1" id="KW-0812">Transmembrane</keyword>
<dbReference type="PANTHER" id="PTHR14969:SF13">
    <property type="entry name" value="AT30094P"/>
    <property type="match status" value="1"/>
</dbReference>
<keyword evidence="1" id="KW-0472">Membrane</keyword>
<evidence type="ECO:0000259" key="2">
    <source>
        <dbReference type="SMART" id="SM00014"/>
    </source>
</evidence>
<dbReference type="OrthoDB" id="9789113at2"/>
<accession>A0A0D8ZRB7</accession>
<feature type="transmembrane region" description="Helical" evidence="1">
    <location>
        <begin position="135"/>
        <end position="154"/>
    </location>
</feature>
<dbReference type="InterPro" id="IPR036938">
    <property type="entry name" value="PAP2/HPO_sf"/>
</dbReference>
<dbReference type="Gene3D" id="1.20.144.10">
    <property type="entry name" value="Phosphatidic acid phosphatase type 2/haloperoxidase"/>
    <property type="match status" value="2"/>
</dbReference>
<reference evidence="3 4" key="1">
    <citation type="submission" date="2015-02" db="EMBL/GenBank/DDBJ databases">
        <title>Draft genome of a novel marine cyanobacterium (Chroococcales) isolated from South Atlantic Ocean.</title>
        <authorList>
            <person name="Rigonato J."/>
            <person name="Alvarenga D.O."/>
            <person name="Branco L.H."/>
            <person name="Varani A.M."/>
            <person name="Brandini F.P."/>
            <person name="Fiore M.F."/>
        </authorList>
    </citation>
    <scope>NUCLEOTIDE SEQUENCE [LARGE SCALE GENOMIC DNA]</scope>
    <source>
        <strain evidence="3 4">CENA595</strain>
    </source>
</reference>
<comment type="caution">
    <text evidence="3">The sequence shown here is derived from an EMBL/GenBank/DDBJ whole genome shotgun (WGS) entry which is preliminary data.</text>
</comment>
<feature type="transmembrane region" description="Helical" evidence="1">
    <location>
        <begin position="97"/>
        <end position="115"/>
    </location>
</feature>
<dbReference type="Pfam" id="PF01569">
    <property type="entry name" value="PAP2"/>
    <property type="match status" value="1"/>
</dbReference>
<keyword evidence="4" id="KW-1185">Reference proteome</keyword>